<sequence length="377" mass="41292">MTATGATTGRGAPLIIDAAAGTNGRARASDPVIRVEDLAWVEMEKPDLDAAERFTHAFGFATAVRTPQELHLRGTLPGPACLIIRRGRRARFVAPVYRASSRTDLERLARALDGAVRPLAGPGGGYGIDVHDPSGSLVRVVAEVEELPALAEQQALTLNVGTRADRINAVQRPPHEAARVQRLGHVELETTRFRRTLDWYLENLGLIVSDYLFLRGQRDRGPVMAFARCDRGRIATDHHTLALYLGPRERLAHTAYQVSDLDAIAMGAGYLAGSGGAHVWGIGRHVEGSAVFNFWRDPDGFLFEHYSDGDRFDDTVRPDWAPMQASRLTQWGPPPTAGYLGSRPSLSLFRAVLAALREKDNDIDLRRLLGLARVTIS</sequence>
<reference evidence="3" key="1">
    <citation type="journal article" date="2019" name="Int. J. Syst. Evol. Microbiol.">
        <title>The Global Catalogue of Microorganisms (GCM) 10K type strain sequencing project: providing services to taxonomists for standard genome sequencing and annotation.</title>
        <authorList>
            <consortium name="The Broad Institute Genomics Platform"/>
            <consortium name="The Broad Institute Genome Sequencing Center for Infectious Disease"/>
            <person name="Wu L."/>
            <person name="Ma J."/>
        </authorList>
    </citation>
    <scope>NUCLEOTIDE SEQUENCE [LARGE SCALE GENOMIC DNA]</scope>
    <source>
        <strain evidence="3">ICMP 19430</strain>
    </source>
</reference>
<name>A0ABW2S064_9NOCA</name>
<proteinExistence type="predicted"/>
<dbReference type="Pfam" id="PF00903">
    <property type="entry name" value="Glyoxalase"/>
    <property type="match status" value="1"/>
</dbReference>
<dbReference type="InterPro" id="IPR037523">
    <property type="entry name" value="VOC_core"/>
</dbReference>
<feature type="domain" description="VOC" evidence="1">
    <location>
        <begin position="182"/>
        <end position="308"/>
    </location>
</feature>
<dbReference type="PROSITE" id="PS51819">
    <property type="entry name" value="VOC"/>
    <property type="match status" value="1"/>
</dbReference>
<dbReference type="InterPro" id="IPR004360">
    <property type="entry name" value="Glyas_Fos-R_dOase_dom"/>
</dbReference>
<keyword evidence="3" id="KW-1185">Reference proteome</keyword>
<dbReference type="Gene3D" id="3.10.180.10">
    <property type="entry name" value="2,3-Dihydroxybiphenyl 1,2-Dioxygenase, domain 1"/>
    <property type="match status" value="2"/>
</dbReference>
<evidence type="ECO:0000259" key="1">
    <source>
        <dbReference type="PROSITE" id="PS51819"/>
    </source>
</evidence>
<protein>
    <submittedName>
        <fullName evidence="2">VOC family protein</fullName>
    </submittedName>
</protein>
<dbReference type="Proteomes" id="UP001596484">
    <property type="component" value="Unassembled WGS sequence"/>
</dbReference>
<gene>
    <name evidence="2" type="ORF">ACFQS9_14475</name>
</gene>
<organism evidence="2 3">
    <name type="scientific">Rhodococcus daqingensis</name>
    <dbReference type="NCBI Taxonomy" id="2479363"/>
    <lineage>
        <taxon>Bacteria</taxon>
        <taxon>Bacillati</taxon>
        <taxon>Actinomycetota</taxon>
        <taxon>Actinomycetes</taxon>
        <taxon>Mycobacteriales</taxon>
        <taxon>Nocardiaceae</taxon>
        <taxon>Rhodococcus</taxon>
    </lineage>
</organism>
<accession>A0ABW2S064</accession>
<comment type="caution">
    <text evidence="2">The sequence shown here is derived from an EMBL/GenBank/DDBJ whole genome shotgun (WGS) entry which is preliminary data.</text>
</comment>
<dbReference type="EMBL" id="JBHTCS010000017">
    <property type="protein sequence ID" value="MFC7449099.1"/>
    <property type="molecule type" value="Genomic_DNA"/>
</dbReference>
<dbReference type="SUPFAM" id="SSF54593">
    <property type="entry name" value="Glyoxalase/Bleomycin resistance protein/Dihydroxybiphenyl dioxygenase"/>
    <property type="match status" value="2"/>
</dbReference>
<evidence type="ECO:0000313" key="2">
    <source>
        <dbReference type="EMBL" id="MFC7449099.1"/>
    </source>
</evidence>
<dbReference type="InterPro" id="IPR029068">
    <property type="entry name" value="Glyas_Bleomycin-R_OHBP_Dase"/>
</dbReference>
<evidence type="ECO:0000313" key="3">
    <source>
        <dbReference type="Proteomes" id="UP001596484"/>
    </source>
</evidence>
<dbReference type="RefSeq" id="WP_378405797.1">
    <property type="nucleotide sequence ID" value="NZ_JBHTCS010000017.1"/>
</dbReference>